<evidence type="ECO:0008006" key="3">
    <source>
        <dbReference type="Google" id="ProtNLM"/>
    </source>
</evidence>
<proteinExistence type="predicted"/>
<protein>
    <recommendedName>
        <fullName evidence="3">Nitrate reductase</fullName>
    </recommendedName>
</protein>
<organism evidence="1 2">
    <name type="scientific">Candidatus Giovannonibacteria bacterium RIFCSPLOWO2_01_FULL_44_16</name>
    <dbReference type="NCBI Taxonomy" id="1798348"/>
    <lineage>
        <taxon>Bacteria</taxon>
        <taxon>Candidatus Giovannoniibacteriota</taxon>
    </lineage>
</organism>
<comment type="caution">
    <text evidence="1">The sequence shown here is derived from an EMBL/GenBank/DDBJ whole genome shotgun (WGS) entry which is preliminary data.</text>
</comment>
<gene>
    <name evidence="1" type="ORF">A2924_01680</name>
</gene>
<dbReference type="PANTHER" id="PTHR39166">
    <property type="entry name" value="BLL1166 PROTEIN"/>
    <property type="match status" value="1"/>
</dbReference>
<accession>A0A1F5X4F6</accession>
<evidence type="ECO:0000313" key="1">
    <source>
        <dbReference type="EMBL" id="OGF82733.1"/>
    </source>
</evidence>
<dbReference type="InterPro" id="IPR009267">
    <property type="entry name" value="NTP_transf_6"/>
</dbReference>
<sequence length="184" mass="21536">MDELKILKLIEDDSWMMSVLRAAESMELPDWMIGAGFVRNKVWNHLHGYKNSEVPTADIDLIYFNPSDISEEKEKELDRLLKKKMDANWSAKNQARMHIKHDKEAPYKNSEEALSEWVETCTCVAVRLEKDSALKLFAPHGIADLVNLVVRPVPAFMDNPERFWARIKNKEWEKKWPKLIIKTK</sequence>
<dbReference type="AlphaFoldDB" id="A0A1F5X4F6"/>
<dbReference type="PANTHER" id="PTHR39166:SF1">
    <property type="entry name" value="BLL1166 PROTEIN"/>
    <property type="match status" value="1"/>
</dbReference>
<reference evidence="1 2" key="1">
    <citation type="journal article" date="2016" name="Nat. Commun.">
        <title>Thousands of microbial genomes shed light on interconnected biogeochemical processes in an aquifer system.</title>
        <authorList>
            <person name="Anantharaman K."/>
            <person name="Brown C.T."/>
            <person name="Hug L.A."/>
            <person name="Sharon I."/>
            <person name="Castelle C.J."/>
            <person name="Probst A.J."/>
            <person name="Thomas B.C."/>
            <person name="Singh A."/>
            <person name="Wilkins M.J."/>
            <person name="Karaoz U."/>
            <person name="Brodie E.L."/>
            <person name="Williams K.H."/>
            <person name="Hubbard S.S."/>
            <person name="Banfield J.F."/>
        </authorList>
    </citation>
    <scope>NUCLEOTIDE SEQUENCE [LARGE SCALE GENOMIC DNA]</scope>
</reference>
<evidence type="ECO:0000313" key="2">
    <source>
        <dbReference type="Proteomes" id="UP000178046"/>
    </source>
</evidence>
<dbReference type="Pfam" id="PF06042">
    <property type="entry name" value="NTP_transf_6"/>
    <property type="match status" value="1"/>
</dbReference>
<dbReference type="Proteomes" id="UP000178046">
    <property type="component" value="Unassembled WGS sequence"/>
</dbReference>
<name>A0A1F5X4F6_9BACT</name>
<dbReference type="EMBL" id="MFIA01000019">
    <property type="protein sequence ID" value="OGF82733.1"/>
    <property type="molecule type" value="Genomic_DNA"/>
</dbReference>